<dbReference type="InterPro" id="IPR011050">
    <property type="entry name" value="Pectin_lyase_fold/virulence"/>
</dbReference>
<reference evidence="2" key="1">
    <citation type="submission" date="2020-09" db="EMBL/GenBank/DDBJ databases">
        <title>Iningainema tapete sp. nov. (Scytonemataceae, Cyanobacteria) from greenhouses in central Florida (USA) produces two types of nodularin with biosynthetic potential for microcystin-LR and anabaenopeptins.</title>
        <authorList>
            <person name="Berthold D.E."/>
            <person name="Lefler F.W."/>
            <person name="Huang I.-S."/>
            <person name="Abdulla H."/>
            <person name="Zimba P.V."/>
            <person name="Laughinghouse H.D. IV."/>
        </authorList>
    </citation>
    <scope>NUCLEOTIDE SEQUENCE</scope>
    <source>
        <strain evidence="2">BLCCT55</strain>
    </source>
</reference>
<gene>
    <name evidence="2" type="ORF">ICL16_12660</name>
</gene>
<feature type="domain" description="Filamentous haemagglutinin FhaB/tRNA nuclease CdiA-like TPS" evidence="1">
    <location>
        <begin position="10"/>
        <end position="126"/>
    </location>
</feature>
<protein>
    <submittedName>
        <fullName evidence="2">S-layer family protein</fullName>
    </submittedName>
</protein>
<dbReference type="Gene3D" id="2.160.20.10">
    <property type="entry name" value="Single-stranded right-handed beta-helix, Pectin lyase-like"/>
    <property type="match status" value="2"/>
</dbReference>
<dbReference type="InterPro" id="IPR008638">
    <property type="entry name" value="FhaB/CdiA-like_TPS"/>
</dbReference>
<dbReference type="AlphaFoldDB" id="A0A8J6XID5"/>
<organism evidence="2 3">
    <name type="scientific">Iningainema tapete BLCC-T55</name>
    <dbReference type="NCBI Taxonomy" id="2748662"/>
    <lineage>
        <taxon>Bacteria</taxon>
        <taxon>Bacillati</taxon>
        <taxon>Cyanobacteriota</taxon>
        <taxon>Cyanophyceae</taxon>
        <taxon>Nostocales</taxon>
        <taxon>Scytonemataceae</taxon>
        <taxon>Iningainema tapete</taxon>
    </lineage>
</organism>
<dbReference type="InterPro" id="IPR012334">
    <property type="entry name" value="Pectin_lyas_fold"/>
</dbReference>
<proteinExistence type="predicted"/>
<comment type="caution">
    <text evidence="2">The sequence shown here is derived from an EMBL/GenBank/DDBJ whole genome shotgun (WGS) entry which is preliminary data.</text>
</comment>
<sequence>MLLTAMAQVTSDGTTNTTVNPNGNNFTIINGTEKGSNLFHSFSNFSVPTGGSATFDLVNTPNITTIFSRVTGGNVSNIDGLIRTVNSSNPINLFLLNSAGILFGANAKLNIGGSFVGSTANSIKFADGAIFSISPTSDTPLLTVSVPIGLQFGTNPKPIQVEGTGHNLTKISPLNQGSPISPQSHLTGLQLGVKPGKTLALIGGEISLVGGILEAISGRIEVGSVGSGIVSLNPVAQGWTFGYDDVQSFRDIRFSQKALVDASGFGGGAIQIQGANVSLIDGSLALIQNLGLQPSRGINVRASGLFESIGATPNGTIGSGLRNETLTNGNNGDITVTARQLMLSEGGRISSSTYSSGASGNITLEVADSLKVLGFSPVSITSSSTINNTTYGSGHAGDITILTKELTALNGGSISDATLSSGAAGNVIIKAIELVELSGFIPGSFVPSSISSPSLLTGNAGNVTIDTKKLIVRDGGRIDSSILVSGKGGNLVINATDSIEVRGIVPGSRNPSLITSSASILDKSLRRQFGLPDSPTGDSGSLTINTGKLSVTDGALVNVQNEGSGNGGALDINADSIFLSDRGKITASAKSGEGGNINLQVQNTVLMQRDSQISAESGGQGNGGNITINAPFIIGLENSDIIANAIQGNGGNINLSTQGIFGLEFRNQLTPDNDITASSQFGVNGTVDINNFGVDPSSSLVELPVNLVDSSQQIVTGCADTNGSSFVATGRGGVPQNPHQQVMSDRTWSDTRDISAYRKNSSVTAQIPTTSQIVEATSWRRDAQGKIELVADKSPVNIQKALTCAAVPSS</sequence>
<dbReference type="SUPFAM" id="SSF51126">
    <property type="entry name" value="Pectin lyase-like"/>
    <property type="match status" value="3"/>
</dbReference>
<dbReference type="NCBIfam" id="TIGR01901">
    <property type="entry name" value="adhes_NPXG"/>
    <property type="match status" value="1"/>
</dbReference>
<dbReference type="Pfam" id="PF05860">
    <property type="entry name" value="TPS"/>
    <property type="match status" value="1"/>
</dbReference>
<evidence type="ECO:0000313" key="3">
    <source>
        <dbReference type="Proteomes" id="UP000629098"/>
    </source>
</evidence>
<accession>A0A8J6XID5</accession>
<evidence type="ECO:0000313" key="2">
    <source>
        <dbReference type="EMBL" id="MBD2772901.1"/>
    </source>
</evidence>
<dbReference type="Proteomes" id="UP000629098">
    <property type="component" value="Unassembled WGS sequence"/>
</dbReference>
<keyword evidence="3" id="KW-1185">Reference proteome</keyword>
<evidence type="ECO:0000259" key="1">
    <source>
        <dbReference type="SMART" id="SM00912"/>
    </source>
</evidence>
<dbReference type="SMART" id="SM00912">
    <property type="entry name" value="Haemagg_act"/>
    <property type="match status" value="1"/>
</dbReference>
<dbReference type="EMBL" id="JACXAE010000046">
    <property type="protein sequence ID" value="MBD2772901.1"/>
    <property type="molecule type" value="Genomic_DNA"/>
</dbReference>
<name>A0A8J6XID5_9CYAN</name>